<keyword evidence="1" id="KW-0812">Transmembrane</keyword>
<proteinExistence type="predicted"/>
<dbReference type="STRING" id="128403.WA1_08330"/>
<reference evidence="2 3" key="1">
    <citation type="journal article" date="2013" name="Genome Biol. Evol.">
        <title>Genomes of Stigonematalean cyanobacteria (subsection V) and the evolution of oxygenic photosynthesis from prokaryotes to plastids.</title>
        <authorList>
            <person name="Dagan T."/>
            <person name="Roettger M."/>
            <person name="Stucken K."/>
            <person name="Landan G."/>
            <person name="Koch R."/>
            <person name="Major P."/>
            <person name="Gould S.B."/>
            <person name="Goremykin V.V."/>
            <person name="Rippka R."/>
            <person name="Tandeau de Marsac N."/>
            <person name="Gugger M."/>
            <person name="Lockhart P.J."/>
            <person name="Allen J.F."/>
            <person name="Brune I."/>
            <person name="Maus I."/>
            <person name="Puhler A."/>
            <person name="Martin W.F."/>
        </authorList>
    </citation>
    <scope>NUCLEOTIDE SEQUENCE [LARGE SCALE GENOMIC DNA]</scope>
    <source>
        <strain evidence="2 3">PCC 7110</strain>
    </source>
</reference>
<name>A0A139WSD7_9CYAN</name>
<keyword evidence="1" id="KW-0472">Membrane</keyword>
<dbReference type="Proteomes" id="UP000076925">
    <property type="component" value="Unassembled WGS sequence"/>
</dbReference>
<dbReference type="EMBL" id="ANNX02000052">
    <property type="protein sequence ID" value="KYC35354.1"/>
    <property type="molecule type" value="Genomic_DNA"/>
</dbReference>
<evidence type="ECO:0000313" key="3">
    <source>
        <dbReference type="Proteomes" id="UP000076925"/>
    </source>
</evidence>
<dbReference type="AlphaFoldDB" id="A0A139WSD7"/>
<sequence>MNPYKGLKLGLKLGLEFWLPLVLLGLAFWVGGGCVMDGILSQPNQRQNHLKVETQSVKQQKTAVLLIKAEIDKYHGVSRVEVKTASKALKGLKFEFSVTEASQVETAIAKELGLPPEDIRNLMHYQIKLR</sequence>
<dbReference type="OrthoDB" id="513799at2"/>
<organism evidence="2 3">
    <name type="scientific">Scytonema hofmannii PCC 7110</name>
    <dbReference type="NCBI Taxonomy" id="128403"/>
    <lineage>
        <taxon>Bacteria</taxon>
        <taxon>Bacillati</taxon>
        <taxon>Cyanobacteriota</taxon>
        <taxon>Cyanophyceae</taxon>
        <taxon>Nostocales</taxon>
        <taxon>Scytonemataceae</taxon>
        <taxon>Scytonema</taxon>
    </lineage>
</organism>
<feature type="transmembrane region" description="Helical" evidence="1">
    <location>
        <begin position="17"/>
        <end position="40"/>
    </location>
</feature>
<evidence type="ECO:0000313" key="2">
    <source>
        <dbReference type="EMBL" id="KYC35354.1"/>
    </source>
</evidence>
<dbReference type="PROSITE" id="PS51257">
    <property type="entry name" value="PROKAR_LIPOPROTEIN"/>
    <property type="match status" value="1"/>
</dbReference>
<keyword evidence="3" id="KW-1185">Reference proteome</keyword>
<evidence type="ECO:0000256" key="1">
    <source>
        <dbReference type="SAM" id="Phobius"/>
    </source>
</evidence>
<keyword evidence="1" id="KW-1133">Transmembrane helix</keyword>
<gene>
    <name evidence="2" type="ORF">WA1_08330</name>
</gene>
<accession>A0A139WSD7</accession>
<protein>
    <submittedName>
        <fullName evidence="2">Uncharacterized protein</fullName>
    </submittedName>
</protein>
<comment type="caution">
    <text evidence="2">The sequence shown here is derived from an EMBL/GenBank/DDBJ whole genome shotgun (WGS) entry which is preliminary data.</text>
</comment>